<dbReference type="GO" id="GO:0003899">
    <property type="term" value="F:DNA-directed RNA polymerase activity"/>
    <property type="evidence" value="ECO:0007669"/>
    <property type="project" value="UniProtKB-EC"/>
</dbReference>
<dbReference type="InterPro" id="IPR032710">
    <property type="entry name" value="NTF2-like_dom_sf"/>
</dbReference>
<evidence type="ECO:0000259" key="8">
    <source>
        <dbReference type="Pfam" id="PF04542"/>
    </source>
</evidence>
<evidence type="ECO:0000256" key="1">
    <source>
        <dbReference type="ARBA" id="ARBA00010641"/>
    </source>
</evidence>
<name>A0ABV3DNT0_9ACTN</name>
<dbReference type="InterPro" id="IPR013249">
    <property type="entry name" value="RNA_pol_sigma70_r4_t2"/>
</dbReference>
<keyword evidence="3 7" id="KW-0805">Transcription regulation</keyword>
<dbReference type="RefSeq" id="WP_358359287.1">
    <property type="nucleotide sequence ID" value="NZ_JBEZFP010000088.1"/>
</dbReference>
<keyword evidence="6 7" id="KW-0804">Transcription</keyword>
<dbReference type="Pfam" id="PF12680">
    <property type="entry name" value="SnoaL_2"/>
    <property type="match status" value="1"/>
</dbReference>
<dbReference type="CDD" id="cd06171">
    <property type="entry name" value="Sigma70_r4"/>
    <property type="match status" value="1"/>
</dbReference>
<dbReference type="NCBIfam" id="NF006089">
    <property type="entry name" value="PRK08241.1"/>
    <property type="match status" value="1"/>
</dbReference>
<keyword evidence="11" id="KW-0548">Nucleotidyltransferase</keyword>
<dbReference type="NCBIfam" id="TIGR02960">
    <property type="entry name" value="SigX5"/>
    <property type="match status" value="1"/>
</dbReference>
<dbReference type="SUPFAM" id="SSF88946">
    <property type="entry name" value="Sigma2 domain of RNA polymerase sigma factors"/>
    <property type="match status" value="1"/>
</dbReference>
<organism evidence="11 12">
    <name type="scientific">Streptodolium elevatio</name>
    <dbReference type="NCBI Taxonomy" id="3157996"/>
    <lineage>
        <taxon>Bacteria</taxon>
        <taxon>Bacillati</taxon>
        <taxon>Actinomycetota</taxon>
        <taxon>Actinomycetes</taxon>
        <taxon>Kitasatosporales</taxon>
        <taxon>Streptomycetaceae</taxon>
        <taxon>Streptodolium</taxon>
    </lineage>
</organism>
<comment type="caution">
    <text evidence="11">The sequence shown here is derived from an EMBL/GenBank/DDBJ whole genome shotgun (WGS) entry which is preliminary data.</text>
</comment>
<evidence type="ECO:0000259" key="9">
    <source>
        <dbReference type="Pfam" id="PF08281"/>
    </source>
</evidence>
<dbReference type="InterPro" id="IPR039425">
    <property type="entry name" value="RNA_pol_sigma-70-like"/>
</dbReference>
<dbReference type="Gene3D" id="1.10.1740.10">
    <property type="match status" value="1"/>
</dbReference>
<dbReference type="InterPro" id="IPR014305">
    <property type="entry name" value="RNA_pol_sigma-G_actinobac"/>
</dbReference>
<dbReference type="InterPro" id="IPR007627">
    <property type="entry name" value="RNA_pol_sigma70_r2"/>
</dbReference>
<dbReference type="InterPro" id="IPR013325">
    <property type="entry name" value="RNA_pol_sigma_r2"/>
</dbReference>
<dbReference type="Gene3D" id="3.10.450.50">
    <property type="match status" value="1"/>
</dbReference>
<dbReference type="Pfam" id="PF04542">
    <property type="entry name" value="Sigma70_r2"/>
    <property type="match status" value="1"/>
</dbReference>
<proteinExistence type="inferred from homology"/>
<evidence type="ECO:0000256" key="4">
    <source>
        <dbReference type="ARBA" id="ARBA00023082"/>
    </source>
</evidence>
<evidence type="ECO:0000256" key="7">
    <source>
        <dbReference type="RuleBase" id="RU000716"/>
    </source>
</evidence>
<evidence type="ECO:0000313" key="12">
    <source>
        <dbReference type="Proteomes" id="UP001551482"/>
    </source>
</evidence>
<feature type="domain" description="RNA polymerase sigma-70 region 2" evidence="8">
    <location>
        <begin position="18"/>
        <end position="81"/>
    </location>
</feature>
<feature type="domain" description="SnoaL-like" evidence="10">
    <location>
        <begin position="212"/>
        <end position="296"/>
    </location>
</feature>
<accession>A0ABV3DNT0</accession>
<keyword evidence="4 7" id="KW-0731">Sigma factor</keyword>
<dbReference type="PROSITE" id="PS01063">
    <property type="entry name" value="SIGMA70_ECF"/>
    <property type="match status" value="1"/>
</dbReference>
<dbReference type="Gene3D" id="1.10.10.10">
    <property type="entry name" value="Winged helix-like DNA-binding domain superfamily/Winged helix DNA-binding domain"/>
    <property type="match status" value="1"/>
</dbReference>
<keyword evidence="11" id="KW-0808">Transferase</keyword>
<dbReference type="Proteomes" id="UP001551482">
    <property type="component" value="Unassembled WGS sequence"/>
</dbReference>
<comment type="similarity">
    <text evidence="1 7">Belongs to the sigma-70 factor family. ECF subfamily.</text>
</comment>
<dbReference type="InterPro" id="IPR037401">
    <property type="entry name" value="SnoaL-like"/>
</dbReference>
<feature type="domain" description="RNA polymerase sigma factor 70 region 4 type 2" evidence="9">
    <location>
        <begin position="137"/>
        <end position="189"/>
    </location>
</feature>
<comment type="subunit">
    <text evidence="2">Interacts transiently with the RNA polymerase catalytic core formed by RpoA, RpoB, RpoC and RpoZ (2 alpha, 1 beta, 1 beta' and 1 omega subunit) to form the RNA polymerase holoenzyme that can initiate transcription.</text>
</comment>
<dbReference type="SUPFAM" id="SSF88659">
    <property type="entry name" value="Sigma3 and sigma4 domains of RNA polymerase sigma factors"/>
    <property type="match status" value="1"/>
</dbReference>
<keyword evidence="12" id="KW-1185">Reference proteome</keyword>
<dbReference type="PANTHER" id="PTHR43133:SF65">
    <property type="entry name" value="ECF RNA POLYMERASE SIGMA FACTOR SIGG"/>
    <property type="match status" value="1"/>
</dbReference>
<dbReference type="PANTHER" id="PTHR43133">
    <property type="entry name" value="RNA POLYMERASE ECF-TYPE SIGMA FACTO"/>
    <property type="match status" value="1"/>
</dbReference>
<evidence type="ECO:0000256" key="5">
    <source>
        <dbReference type="ARBA" id="ARBA00023125"/>
    </source>
</evidence>
<dbReference type="InterPro" id="IPR013324">
    <property type="entry name" value="RNA_pol_sigma_r3/r4-like"/>
</dbReference>
<evidence type="ECO:0000256" key="6">
    <source>
        <dbReference type="ARBA" id="ARBA00023163"/>
    </source>
</evidence>
<evidence type="ECO:0000256" key="3">
    <source>
        <dbReference type="ARBA" id="ARBA00023015"/>
    </source>
</evidence>
<evidence type="ECO:0000313" key="11">
    <source>
        <dbReference type="EMBL" id="MEU8137418.1"/>
    </source>
</evidence>
<dbReference type="SUPFAM" id="SSF54427">
    <property type="entry name" value="NTF2-like"/>
    <property type="match status" value="1"/>
</dbReference>
<dbReference type="EMBL" id="JBEZFP010000088">
    <property type="protein sequence ID" value="MEU8137418.1"/>
    <property type="molecule type" value="Genomic_DNA"/>
</dbReference>
<protein>
    <recommendedName>
        <fullName evidence="7">RNA polymerase sigma factor</fullName>
    </recommendedName>
</protein>
<dbReference type="InterPro" id="IPR000838">
    <property type="entry name" value="RNA_pol_sigma70_ECF_CS"/>
</dbReference>
<dbReference type="InterPro" id="IPR036388">
    <property type="entry name" value="WH-like_DNA-bd_sf"/>
</dbReference>
<dbReference type="NCBIfam" id="TIGR02937">
    <property type="entry name" value="sigma70-ECF"/>
    <property type="match status" value="1"/>
</dbReference>
<dbReference type="InterPro" id="IPR014284">
    <property type="entry name" value="RNA_pol_sigma-70_dom"/>
</dbReference>
<dbReference type="Pfam" id="PF08281">
    <property type="entry name" value="Sigma70_r4_2"/>
    <property type="match status" value="1"/>
</dbReference>
<sequence>MAAPRSDEDFLRNTGGMQPELLAYCYRMLGSVHDAEDLVQETLLRAWQAYGGFEGRASMRTWLYRIATNVCLRALERRERRDLPVGLGGPDADPDLPLAPERPGHSWLQPLPDALVASAASAADPAAVVGSRESMRLALTAAFQYLPPRQRAVLILRDVLAWRAAEVANLLGTSEAAVNSTLQRARARLADAAPVADEVVRPSDDAERALLDRYAAAFESSDIDALMALLTDDAVWEMPPVPSWFRGRAAIGRLVERHCPAFFRGSRVLPTRANGQRALAVYMAGEDGTYHAQGIHLLDCVATTAPDAGAVAHVVSFHDAGLFPTFGLPLVHRGVLVP</sequence>
<evidence type="ECO:0000256" key="2">
    <source>
        <dbReference type="ARBA" id="ARBA00011344"/>
    </source>
</evidence>
<gene>
    <name evidence="11" type="ORF">AB0C36_28385</name>
</gene>
<keyword evidence="5 7" id="KW-0238">DNA-binding</keyword>
<evidence type="ECO:0000259" key="10">
    <source>
        <dbReference type="Pfam" id="PF12680"/>
    </source>
</evidence>
<reference evidence="11 12" key="1">
    <citation type="submission" date="2024-06" db="EMBL/GenBank/DDBJ databases">
        <title>The Natural Products Discovery Center: Release of the First 8490 Sequenced Strains for Exploring Actinobacteria Biosynthetic Diversity.</title>
        <authorList>
            <person name="Kalkreuter E."/>
            <person name="Kautsar S.A."/>
            <person name="Yang D."/>
            <person name="Bader C.D."/>
            <person name="Teijaro C.N."/>
            <person name="Fluegel L."/>
            <person name="Davis C.M."/>
            <person name="Simpson J.R."/>
            <person name="Lauterbach L."/>
            <person name="Steele A.D."/>
            <person name="Gui C."/>
            <person name="Meng S."/>
            <person name="Li G."/>
            <person name="Viehrig K."/>
            <person name="Ye F."/>
            <person name="Su P."/>
            <person name="Kiefer A.F."/>
            <person name="Nichols A."/>
            <person name="Cepeda A.J."/>
            <person name="Yan W."/>
            <person name="Fan B."/>
            <person name="Jiang Y."/>
            <person name="Adhikari A."/>
            <person name="Zheng C.-J."/>
            <person name="Schuster L."/>
            <person name="Cowan T.M."/>
            <person name="Smanski M.J."/>
            <person name="Chevrette M.G."/>
            <person name="De Carvalho L.P.S."/>
            <person name="Shen B."/>
        </authorList>
    </citation>
    <scope>NUCLEOTIDE SEQUENCE [LARGE SCALE GENOMIC DNA]</scope>
    <source>
        <strain evidence="11 12">NPDC048946</strain>
    </source>
</reference>